<keyword evidence="3" id="KW-1185">Reference proteome</keyword>
<proteinExistence type="predicted"/>
<feature type="region of interest" description="Disordered" evidence="1">
    <location>
        <begin position="42"/>
        <end position="69"/>
    </location>
</feature>
<dbReference type="OrthoDB" id="10508638at2759"/>
<accession>A0A834WXZ3</accession>
<evidence type="ECO:0000313" key="3">
    <source>
        <dbReference type="Proteomes" id="UP000634136"/>
    </source>
</evidence>
<sequence>MGHLLLMAAPRITSPPNPTTVEALALRLGLQIAADCGIQELEDKTDSTGVASSRARTPGSSLPSNNSKLAPPPVDMWLMTLATPTFSTAATESPPPIIVVTPFPLRSASFLATA</sequence>
<evidence type="ECO:0000313" key="2">
    <source>
        <dbReference type="EMBL" id="KAF7834845.1"/>
    </source>
</evidence>
<dbReference type="EMBL" id="JAAIUW010000004">
    <property type="protein sequence ID" value="KAF7834845.1"/>
    <property type="molecule type" value="Genomic_DNA"/>
</dbReference>
<reference evidence="2" key="1">
    <citation type="submission" date="2020-09" db="EMBL/GenBank/DDBJ databases">
        <title>Genome-Enabled Discovery of Anthraquinone Biosynthesis in Senna tora.</title>
        <authorList>
            <person name="Kang S.-H."/>
            <person name="Pandey R.P."/>
            <person name="Lee C.-M."/>
            <person name="Sim J.-S."/>
            <person name="Jeong J.-T."/>
            <person name="Choi B.-S."/>
            <person name="Jung M."/>
            <person name="Ginzburg D."/>
            <person name="Zhao K."/>
            <person name="Won S.Y."/>
            <person name="Oh T.-J."/>
            <person name="Yu Y."/>
            <person name="Kim N.-H."/>
            <person name="Lee O.R."/>
            <person name="Lee T.-H."/>
            <person name="Bashyal P."/>
            <person name="Kim T.-S."/>
            <person name="Lee W.-H."/>
            <person name="Kawkins C."/>
            <person name="Kim C.-K."/>
            <person name="Kim J.S."/>
            <person name="Ahn B.O."/>
            <person name="Rhee S.Y."/>
            <person name="Sohng J.K."/>
        </authorList>
    </citation>
    <scope>NUCLEOTIDE SEQUENCE</scope>
    <source>
        <tissue evidence="2">Leaf</tissue>
    </source>
</reference>
<name>A0A834WXZ3_9FABA</name>
<comment type="caution">
    <text evidence="2">The sequence shown here is derived from an EMBL/GenBank/DDBJ whole genome shotgun (WGS) entry which is preliminary data.</text>
</comment>
<dbReference type="Proteomes" id="UP000634136">
    <property type="component" value="Unassembled WGS sequence"/>
</dbReference>
<protein>
    <submittedName>
        <fullName evidence="2">Uncharacterized protein</fullName>
    </submittedName>
</protein>
<evidence type="ECO:0000256" key="1">
    <source>
        <dbReference type="SAM" id="MobiDB-lite"/>
    </source>
</evidence>
<organism evidence="2 3">
    <name type="scientific">Senna tora</name>
    <dbReference type="NCBI Taxonomy" id="362788"/>
    <lineage>
        <taxon>Eukaryota</taxon>
        <taxon>Viridiplantae</taxon>
        <taxon>Streptophyta</taxon>
        <taxon>Embryophyta</taxon>
        <taxon>Tracheophyta</taxon>
        <taxon>Spermatophyta</taxon>
        <taxon>Magnoliopsida</taxon>
        <taxon>eudicotyledons</taxon>
        <taxon>Gunneridae</taxon>
        <taxon>Pentapetalae</taxon>
        <taxon>rosids</taxon>
        <taxon>fabids</taxon>
        <taxon>Fabales</taxon>
        <taxon>Fabaceae</taxon>
        <taxon>Caesalpinioideae</taxon>
        <taxon>Cassia clade</taxon>
        <taxon>Senna</taxon>
    </lineage>
</organism>
<dbReference type="AlphaFoldDB" id="A0A834WXZ3"/>
<gene>
    <name evidence="2" type="ORF">G2W53_009704</name>
</gene>
<feature type="compositionally biased region" description="Polar residues" evidence="1">
    <location>
        <begin position="47"/>
        <end position="68"/>
    </location>
</feature>